<gene>
    <name evidence="1" type="ORF">AZI87_13030</name>
</gene>
<evidence type="ECO:0000313" key="2">
    <source>
        <dbReference type="Proteomes" id="UP000075799"/>
    </source>
</evidence>
<dbReference type="SUPFAM" id="SSF53756">
    <property type="entry name" value="UDP-Glycosyltransferase/glycogen phosphorylase"/>
    <property type="match status" value="1"/>
</dbReference>
<dbReference type="Gene3D" id="3.40.50.12580">
    <property type="match status" value="1"/>
</dbReference>
<dbReference type="OrthoDB" id="1835735at2"/>
<accession>A0A161PPJ2</accession>
<sequence length="449" mass="53041">MKDFLIVYEVKKREIENAYLLKVFLEHLGYSCDIANFYESQYYSLFGKQNYKVIIVPQLYHTEYVARVFSRFGPANTIFNLQCEQVLSDDFEAIDLHTPKGEARLAHHVCWGKRTHEKLAKSGISKEKLPVLGALSVDFIRKEIASILCPSREEIAEKFNLDPAKKWLLFTSSFTFADMPEDRRKMDERLLGIDLSERIELFTKSRLLFLEWLDKYLPTIDHILIYRPHPDEYSLLPLYKLQEKYPNFRIIPDYSVRVWTYLCDSILNWYSTSCVEAYFLKKPYFVVRPLPIPADIELTLMRNIKKIETFEDFKKTDFFVNDEGFHDNACMESFYSFDVNEESVTKYVRELSAVHSNNTKVEYTLPWKLMLKSNIKTYLVFGLHQFYGLFLKGIHKPSRSGRGFIFGTWFRAFYYNIANPEDRREALEKAMIIRQRVKTENSQTTCAEV</sequence>
<evidence type="ECO:0000313" key="1">
    <source>
        <dbReference type="EMBL" id="KYG64166.1"/>
    </source>
</evidence>
<protein>
    <submittedName>
        <fullName evidence="1">Uncharacterized protein</fullName>
    </submittedName>
</protein>
<dbReference type="Proteomes" id="UP000075799">
    <property type="component" value="Unassembled WGS sequence"/>
</dbReference>
<dbReference type="AlphaFoldDB" id="A0A161PPJ2"/>
<dbReference type="EMBL" id="LUKD01000006">
    <property type="protein sequence ID" value="KYG64166.1"/>
    <property type="molecule type" value="Genomic_DNA"/>
</dbReference>
<comment type="caution">
    <text evidence="1">The sequence shown here is derived from an EMBL/GenBank/DDBJ whole genome shotgun (WGS) entry which is preliminary data.</text>
</comment>
<reference evidence="1 2" key="1">
    <citation type="submission" date="2016-03" db="EMBL/GenBank/DDBJ databases">
        <authorList>
            <person name="Ploux O."/>
        </authorList>
    </citation>
    <scope>NUCLEOTIDE SEQUENCE [LARGE SCALE GENOMIC DNA]</scope>
    <source>
        <strain evidence="1 2">EC13</strain>
    </source>
</reference>
<proteinExistence type="predicted"/>
<dbReference type="RefSeq" id="WP_063207976.1">
    <property type="nucleotide sequence ID" value="NZ_LUKD01000006.1"/>
</dbReference>
<name>A0A161PPJ2_BDEBC</name>
<dbReference type="InterPro" id="IPR043148">
    <property type="entry name" value="TagF_C"/>
</dbReference>
<organism evidence="1 2">
    <name type="scientific">Bdellovibrio bacteriovorus</name>
    <dbReference type="NCBI Taxonomy" id="959"/>
    <lineage>
        <taxon>Bacteria</taxon>
        <taxon>Pseudomonadati</taxon>
        <taxon>Bdellovibrionota</taxon>
        <taxon>Bdellovibrionia</taxon>
        <taxon>Bdellovibrionales</taxon>
        <taxon>Pseudobdellovibrionaceae</taxon>
        <taxon>Bdellovibrio</taxon>
    </lineage>
</organism>